<accession>A0A2B4SP54</accession>
<feature type="compositionally biased region" description="Basic and acidic residues" evidence="1">
    <location>
        <begin position="55"/>
        <end position="71"/>
    </location>
</feature>
<dbReference type="PANTHER" id="PTHR46579:SF2">
    <property type="entry name" value="C2H2-TYPE DOMAIN-CONTAINING PROTEIN"/>
    <property type="match status" value="1"/>
</dbReference>
<dbReference type="OrthoDB" id="5981118at2759"/>
<keyword evidence="3" id="KW-1185">Reference proteome</keyword>
<feature type="region of interest" description="Disordered" evidence="1">
    <location>
        <begin position="55"/>
        <end position="80"/>
    </location>
</feature>
<gene>
    <name evidence="2" type="ORF">AWC38_SpisGene2692</name>
</gene>
<dbReference type="Proteomes" id="UP000225706">
    <property type="component" value="Unassembled WGS sequence"/>
</dbReference>
<evidence type="ECO:0000256" key="1">
    <source>
        <dbReference type="SAM" id="MobiDB-lite"/>
    </source>
</evidence>
<dbReference type="AlphaFoldDB" id="A0A2B4SP54"/>
<organism evidence="2 3">
    <name type="scientific">Stylophora pistillata</name>
    <name type="common">Smooth cauliflower coral</name>
    <dbReference type="NCBI Taxonomy" id="50429"/>
    <lineage>
        <taxon>Eukaryota</taxon>
        <taxon>Metazoa</taxon>
        <taxon>Cnidaria</taxon>
        <taxon>Anthozoa</taxon>
        <taxon>Hexacorallia</taxon>
        <taxon>Scleractinia</taxon>
        <taxon>Astrocoeniina</taxon>
        <taxon>Pocilloporidae</taxon>
        <taxon>Stylophora</taxon>
    </lineage>
</organism>
<protein>
    <submittedName>
        <fullName evidence="2">Uncharacterized protein</fullName>
    </submittedName>
</protein>
<evidence type="ECO:0000313" key="3">
    <source>
        <dbReference type="Proteomes" id="UP000225706"/>
    </source>
</evidence>
<dbReference type="EMBL" id="LSMT01000023">
    <property type="protein sequence ID" value="PFX32454.1"/>
    <property type="molecule type" value="Genomic_DNA"/>
</dbReference>
<feature type="region of interest" description="Disordered" evidence="1">
    <location>
        <begin position="1014"/>
        <end position="1036"/>
    </location>
</feature>
<reference evidence="3" key="1">
    <citation type="journal article" date="2017" name="bioRxiv">
        <title>Comparative analysis of the genomes of Stylophora pistillata and Acropora digitifera provides evidence for extensive differences between species of corals.</title>
        <authorList>
            <person name="Voolstra C.R."/>
            <person name="Li Y."/>
            <person name="Liew Y.J."/>
            <person name="Baumgarten S."/>
            <person name="Zoccola D."/>
            <person name="Flot J.-F."/>
            <person name="Tambutte S."/>
            <person name="Allemand D."/>
            <person name="Aranda M."/>
        </authorList>
    </citation>
    <scope>NUCLEOTIDE SEQUENCE [LARGE SCALE GENOMIC DNA]</scope>
</reference>
<feature type="region of interest" description="Disordered" evidence="1">
    <location>
        <begin position="112"/>
        <end position="153"/>
    </location>
</feature>
<feature type="compositionally biased region" description="Basic and acidic residues" evidence="1">
    <location>
        <begin position="114"/>
        <end position="124"/>
    </location>
</feature>
<sequence>MSLWSQSRLRKQSRLWCGHCNEYLSRAAFWKHRKAHYNVHSQRWTTIKDDAENVEQEAKRGKYDPEFHEEPDLSDSSGDEDLETAIFNRGSTQVDDCEDSINLGDDVDFLSAMNDDKDGNKSDEAISSDTDSETESNFGFSDGGCTDEEDSEAWHEDVDDLLQDVAGDEPLPEPVRPQSSIRAPSTLLQWFVYFLLFWQATCKISDNGLEWLLRFMFQFLHVMVITFNSDYICQMALMLPTSLYLLRKFVNLNRDNFVKFAVCPKCASLYQLESCTRLVGGQIVSNICTRKAFTKGRNRECGTALARKVILGSGKVCFYPHKLYCFNSVIDQIEGLLKRPGVPEMCEQWREHKVEDNIMADIYDGSIWKDFLKYKGNDFLNAPRNLTFAINVDWFQPFKRRNDRSVGVIYLVFLNLPREQRFKWENIIVAGIVPEMTDLPAIRKLCGFKGHSAHRGCSKCFKYFPGSFSEKTDYSGFDRDSWPPRHISSHRAHAEMVRKASTQSKHEALATKYGVYYSCLLQLEYFDAVRFAVIDPMHNLFLGTAKQVFKLWVKNNLLTKKDLKALEERIHLFDVGTGVGRLPHRIASNYGGYTASQWKNWTLIYSMFCLKDLLPERHLRCWQTFVLACQYLCMPILSRADILKADLLFVKFGGRFECLYSKKAVTPNMHLHCHLKECVLDYGPLHAFWCFSFERFNGILGAMQVNGRSVEVQLMRKLLAGRFVWDVEFPIEFRDHFMPHFALEKTDLFEGFIVKNGTELFKYAFCLNLEECHWSDLTLVKFSNSFKHCSLDDDELKMLLECDKALYPSKEIELSSSIARKYSNVMLGTEKFGSKMDCRNLRSARIMASWSADDGSIDTTVPKRPGIVNFYIVLNVKLNGEFCQHAFAVVWWYKADRDQGYFNKPAQVWKRFDYKPCGPALFMPVQRIWQKFACCSMKINEAEKLVISPIPSFIDDTNLEVTQEIERGVRATSAFKEDDPVILECAIKTCFKTLKVRQKRATTRIRVEGKITDKQTRSVVSSRRNQRGHSGGPVQQ</sequence>
<feature type="compositionally biased region" description="Polar residues" evidence="1">
    <location>
        <begin position="125"/>
        <end position="139"/>
    </location>
</feature>
<dbReference type="STRING" id="50429.A0A2B4SP54"/>
<proteinExistence type="predicted"/>
<dbReference type="PANTHER" id="PTHR46579">
    <property type="entry name" value="F5/8 TYPE C DOMAIN-CONTAINING PROTEIN-RELATED"/>
    <property type="match status" value="1"/>
</dbReference>
<name>A0A2B4SP54_STYPI</name>
<evidence type="ECO:0000313" key="2">
    <source>
        <dbReference type="EMBL" id="PFX32454.1"/>
    </source>
</evidence>
<comment type="caution">
    <text evidence="2">The sequence shown here is derived from an EMBL/GenBank/DDBJ whole genome shotgun (WGS) entry which is preliminary data.</text>
</comment>